<protein>
    <submittedName>
        <fullName evidence="1">Uncharacterized protein</fullName>
    </submittedName>
</protein>
<evidence type="ECO:0000313" key="2">
    <source>
        <dbReference type="Proteomes" id="UP000052943"/>
    </source>
</evidence>
<name>A0A0W8CK04_PHYNI</name>
<dbReference type="EMBL" id="LNFO01002898">
    <property type="protein sequence ID" value="KUF84383.1"/>
    <property type="molecule type" value="Genomic_DNA"/>
</dbReference>
<accession>A0A0W8CK04</accession>
<proteinExistence type="predicted"/>
<comment type="caution">
    <text evidence="1">The sequence shown here is derived from an EMBL/GenBank/DDBJ whole genome shotgun (WGS) entry which is preliminary data.</text>
</comment>
<organism evidence="1 2">
    <name type="scientific">Phytophthora nicotianae</name>
    <name type="common">Potato buckeye rot agent</name>
    <name type="synonym">Phytophthora parasitica</name>
    <dbReference type="NCBI Taxonomy" id="4792"/>
    <lineage>
        <taxon>Eukaryota</taxon>
        <taxon>Sar</taxon>
        <taxon>Stramenopiles</taxon>
        <taxon>Oomycota</taxon>
        <taxon>Peronosporomycetes</taxon>
        <taxon>Peronosporales</taxon>
        <taxon>Peronosporaceae</taxon>
        <taxon>Phytophthora</taxon>
    </lineage>
</organism>
<dbReference type="Proteomes" id="UP000052943">
    <property type="component" value="Unassembled WGS sequence"/>
</dbReference>
<reference evidence="1 2" key="1">
    <citation type="submission" date="2015-11" db="EMBL/GenBank/DDBJ databases">
        <title>Genomes and virulence difference between two physiological races of Phytophthora nicotianae.</title>
        <authorList>
            <person name="Liu H."/>
            <person name="Ma X."/>
            <person name="Yu H."/>
            <person name="Fang D."/>
            <person name="Li Y."/>
            <person name="Wang X."/>
            <person name="Wang W."/>
            <person name="Dong Y."/>
            <person name="Xiao B."/>
        </authorList>
    </citation>
    <scope>NUCLEOTIDE SEQUENCE [LARGE SCALE GENOMIC DNA]</scope>
    <source>
        <strain evidence="2">race 0</strain>
    </source>
</reference>
<dbReference type="AlphaFoldDB" id="A0A0W8CK04"/>
<gene>
    <name evidence="1" type="ORF">AM587_10003895</name>
</gene>
<evidence type="ECO:0000313" key="1">
    <source>
        <dbReference type="EMBL" id="KUF84383.1"/>
    </source>
</evidence>
<sequence length="304" mass="34670">MSMRIATGEPYNNYIWLACEAINKQYTIVNDIVRLLTLAYRMQIIREQLDTHLTNDILTESMIPIIDGIPCPDSKAMDIINKLDPLLTECSDELDATNATINEHMPCCRLLAYSGTSDTPQILICLRTLMLFIRSRDNCGQTDRKCPFCVFARDESDRYTFGHADPWAGIPMYTYHSARKSKTNPEPLKFVSKYLTIGNALDESEKATPAKALVVLKPLRYSLFQSSTGVFSKTNIPNRAKFRGTLYASFYPPQNGLMHEENANWVLQRRLNCPLFAFMAEYIPSQYRDAKSKDKEAYAKKKDA</sequence>